<dbReference type="InterPro" id="IPR044855">
    <property type="entry name" value="CoA-Trfase_III_dom3_sf"/>
</dbReference>
<evidence type="ECO:0000256" key="1">
    <source>
        <dbReference type="ARBA" id="ARBA00022679"/>
    </source>
</evidence>
<reference evidence="2" key="1">
    <citation type="journal article" date="2022" name="Microbiol. Resour. Announc.">
        <title>Genome Sequence of Cupriavidus campinensis Strain G5, a Member of a Bacterial Consortium Capable of Polyethylene Degradation.</title>
        <authorList>
            <person name="Schneider B."/>
            <person name="Pfeiffer F."/>
            <person name="Dyall-Smith M."/>
            <person name="Kunte H.J."/>
        </authorList>
    </citation>
    <scope>NUCLEOTIDE SEQUENCE</scope>
    <source>
        <strain evidence="2">G5</strain>
    </source>
</reference>
<reference evidence="2" key="2">
    <citation type="submission" date="2022-05" db="EMBL/GenBank/DDBJ databases">
        <authorList>
            <person name="Kunte H.-J."/>
        </authorList>
    </citation>
    <scope>NUCLEOTIDE SEQUENCE</scope>
    <source>
        <strain evidence="2">G5</strain>
    </source>
</reference>
<dbReference type="SUPFAM" id="SSF89796">
    <property type="entry name" value="CoA-transferase family III (CaiB/BaiF)"/>
    <property type="match status" value="1"/>
</dbReference>
<name>A0AAE9I9A3_9BURK</name>
<dbReference type="InterPro" id="IPR003673">
    <property type="entry name" value="CoA-Trfase_fam_III"/>
</dbReference>
<dbReference type="InterPro" id="IPR050483">
    <property type="entry name" value="CoA-transferase_III_domain"/>
</dbReference>
<dbReference type="PANTHER" id="PTHR48207:SF4">
    <property type="entry name" value="BLL6097 PROTEIN"/>
    <property type="match status" value="1"/>
</dbReference>
<protein>
    <submittedName>
        <fullName evidence="2">CoA transferase</fullName>
    </submittedName>
</protein>
<dbReference type="Gene3D" id="3.30.1540.10">
    <property type="entry name" value="formyl-coa transferase, domain 3"/>
    <property type="match status" value="1"/>
</dbReference>
<dbReference type="Proteomes" id="UP001056132">
    <property type="component" value="Chromosome 2"/>
</dbReference>
<organism evidence="2 3">
    <name type="scientific">Cupriavidus campinensis</name>
    <dbReference type="NCBI Taxonomy" id="151783"/>
    <lineage>
        <taxon>Bacteria</taxon>
        <taxon>Pseudomonadati</taxon>
        <taxon>Pseudomonadota</taxon>
        <taxon>Betaproteobacteria</taxon>
        <taxon>Burkholderiales</taxon>
        <taxon>Burkholderiaceae</taxon>
        <taxon>Cupriavidus</taxon>
    </lineage>
</organism>
<evidence type="ECO:0000313" key="3">
    <source>
        <dbReference type="Proteomes" id="UP001056132"/>
    </source>
</evidence>
<dbReference type="EMBL" id="CP097331">
    <property type="protein sequence ID" value="URF07540.1"/>
    <property type="molecule type" value="Genomic_DNA"/>
</dbReference>
<dbReference type="PANTHER" id="PTHR48207">
    <property type="entry name" value="SUCCINATE--HYDROXYMETHYLGLUTARATE COA-TRANSFERASE"/>
    <property type="match status" value="1"/>
</dbReference>
<dbReference type="InterPro" id="IPR023606">
    <property type="entry name" value="CoA-Trfase_III_dom_1_sf"/>
</dbReference>
<proteinExistence type="predicted"/>
<dbReference type="RefSeq" id="WP_244844788.1">
    <property type="nucleotide sequence ID" value="NZ_CAJPVH010000020.1"/>
</dbReference>
<dbReference type="AlphaFoldDB" id="A0AAE9I9A3"/>
<dbReference type="Pfam" id="PF02515">
    <property type="entry name" value="CoA_transf_3"/>
    <property type="match status" value="1"/>
</dbReference>
<gene>
    <name evidence="2" type="ORF">M5D45_20290</name>
</gene>
<evidence type="ECO:0000313" key="2">
    <source>
        <dbReference type="EMBL" id="URF07540.1"/>
    </source>
</evidence>
<dbReference type="GO" id="GO:0008410">
    <property type="term" value="F:CoA-transferase activity"/>
    <property type="evidence" value="ECO:0007669"/>
    <property type="project" value="TreeGrafter"/>
</dbReference>
<keyword evidence="1 2" id="KW-0808">Transferase</keyword>
<dbReference type="KEGG" id="ccam:M5D45_20290"/>
<accession>A0AAE9I9A3</accession>
<dbReference type="Gene3D" id="3.40.50.10540">
    <property type="entry name" value="Crotonobetainyl-coa:carnitine coa-transferase, domain 1"/>
    <property type="match status" value="1"/>
</dbReference>
<sequence>MERTAKSDRSMPDAPAAAGPLHGVRVLDLSSVVLGPMATQLLADMGADVIKVEAPEGDLMRANGVVHHAGMSSIFLALNRNKRSIVLDLKSAAGREALARLIPTADVLIHNMRVGAIERLGLGYAAVAALKPDIVYCAATGFGQDGPHRDKPAFDDIIQAACGFVGAASGDGAAPDYMPSLIADKTTGLAVANAVLAALFHRERHGTGQYVEVPMLETMTAFVLTEHMGGMTFPANPGKAGYARLLGGGRKPVRTADGWMSLLPYTEKHWHAFFAEVGRNDLASRYDIASRRARNAHIQALYGHLRELAPERTTAQWMAMCERVDIPATPIYGLDELPAHPHLREVGLFQESTHPVVGPIRQIRPTARFSATPTAIHRPAPALGEHTAEVLGETGMDVAEIAAMIAGNAR</sequence>